<gene>
    <name evidence="9" type="ORF">IAD51_05235</name>
</gene>
<dbReference type="InterPro" id="IPR004869">
    <property type="entry name" value="MMPL_dom"/>
</dbReference>
<name>A0A9D1HS31_9FIRM</name>
<evidence type="ECO:0000256" key="2">
    <source>
        <dbReference type="ARBA" id="ARBA00022475"/>
    </source>
</evidence>
<comment type="subcellular location">
    <subcellularLocation>
        <location evidence="1">Cell membrane</location>
        <topology evidence="1">Multi-pass membrane protein</topology>
    </subcellularLocation>
</comment>
<feature type="transmembrane region" description="Helical" evidence="7">
    <location>
        <begin position="694"/>
        <end position="719"/>
    </location>
</feature>
<feature type="transmembrane region" description="Helical" evidence="7">
    <location>
        <begin position="302"/>
        <end position="324"/>
    </location>
</feature>
<evidence type="ECO:0000256" key="1">
    <source>
        <dbReference type="ARBA" id="ARBA00004651"/>
    </source>
</evidence>
<evidence type="ECO:0000313" key="10">
    <source>
        <dbReference type="Proteomes" id="UP000824088"/>
    </source>
</evidence>
<feature type="region of interest" description="Disordered" evidence="6">
    <location>
        <begin position="824"/>
        <end position="844"/>
    </location>
</feature>
<comment type="caution">
    <text evidence="9">The sequence shown here is derived from an EMBL/GenBank/DDBJ whole genome shotgun (WGS) entry which is preliminary data.</text>
</comment>
<evidence type="ECO:0000256" key="6">
    <source>
        <dbReference type="SAM" id="MobiDB-lite"/>
    </source>
</evidence>
<dbReference type="SUPFAM" id="SSF82866">
    <property type="entry name" value="Multidrug efflux transporter AcrB transmembrane domain"/>
    <property type="match status" value="2"/>
</dbReference>
<protein>
    <submittedName>
        <fullName evidence="9">MMPL family transporter</fullName>
    </submittedName>
</protein>
<feature type="transmembrane region" description="Helical" evidence="7">
    <location>
        <begin position="731"/>
        <end position="760"/>
    </location>
</feature>
<evidence type="ECO:0000259" key="8">
    <source>
        <dbReference type="Pfam" id="PF03176"/>
    </source>
</evidence>
<dbReference type="InterPro" id="IPR050545">
    <property type="entry name" value="Mycobact_MmpL"/>
</dbReference>
<reference evidence="9" key="1">
    <citation type="submission" date="2020-10" db="EMBL/GenBank/DDBJ databases">
        <authorList>
            <person name="Gilroy R."/>
        </authorList>
    </citation>
    <scope>NUCLEOTIDE SEQUENCE</scope>
    <source>
        <strain evidence="9">1063</strain>
    </source>
</reference>
<keyword evidence="5 7" id="KW-0472">Membrane</keyword>
<evidence type="ECO:0000313" key="9">
    <source>
        <dbReference type="EMBL" id="HIU21616.1"/>
    </source>
</evidence>
<keyword evidence="2" id="KW-1003">Cell membrane</keyword>
<evidence type="ECO:0000256" key="4">
    <source>
        <dbReference type="ARBA" id="ARBA00022989"/>
    </source>
</evidence>
<feature type="transmembrane region" description="Helical" evidence="7">
    <location>
        <begin position="12"/>
        <end position="31"/>
    </location>
</feature>
<dbReference type="AlphaFoldDB" id="A0A9D1HS31"/>
<keyword evidence="4 7" id="KW-1133">Transmembrane helix</keyword>
<feature type="transmembrane region" description="Helical" evidence="7">
    <location>
        <begin position="228"/>
        <end position="248"/>
    </location>
</feature>
<proteinExistence type="predicted"/>
<accession>A0A9D1HS31</accession>
<organism evidence="9 10">
    <name type="scientific">Candidatus Limadaptatus stercorigallinarum</name>
    <dbReference type="NCBI Taxonomy" id="2840845"/>
    <lineage>
        <taxon>Bacteria</taxon>
        <taxon>Bacillati</taxon>
        <taxon>Bacillota</taxon>
        <taxon>Clostridia</taxon>
        <taxon>Eubacteriales</taxon>
        <taxon>Candidatus Limadaptatus</taxon>
    </lineage>
</organism>
<feature type="transmembrane region" description="Helical" evidence="7">
    <location>
        <begin position="383"/>
        <end position="407"/>
    </location>
</feature>
<feature type="domain" description="Membrane transport protein MMPL" evidence="8">
    <location>
        <begin position="147"/>
        <end position="383"/>
    </location>
</feature>
<evidence type="ECO:0000256" key="5">
    <source>
        <dbReference type="ARBA" id="ARBA00023136"/>
    </source>
</evidence>
<feature type="transmembrane region" description="Helical" evidence="7">
    <location>
        <begin position="641"/>
        <end position="660"/>
    </location>
</feature>
<feature type="transmembrane region" description="Helical" evidence="7">
    <location>
        <begin position="772"/>
        <end position="795"/>
    </location>
</feature>
<evidence type="ECO:0000256" key="7">
    <source>
        <dbReference type="SAM" id="Phobius"/>
    </source>
</evidence>
<reference evidence="9" key="2">
    <citation type="journal article" date="2021" name="PeerJ">
        <title>Extensive microbial diversity within the chicken gut microbiome revealed by metagenomics and culture.</title>
        <authorList>
            <person name="Gilroy R."/>
            <person name="Ravi A."/>
            <person name="Getino M."/>
            <person name="Pursley I."/>
            <person name="Horton D.L."/>
            <person name="Alikhan N.F."/>
            <person name="Baker D."/>
            <person name="Gharbi K."/>
            <person name="Hall N."/>
            <person name="Watson M."/>
            <person name="Adriaenssens E.M."/>
            <person name="Foster-Nyarko E."/>
            <person name="Jarju S."/>
            <person name="Secka A."/>
            <person name="Antonio M."/>
            <person name="Oren A."/>
            <person name="Chaudhuri R.R."/>
            <person name="La Ragione R."/>
            <person name="Hildebrand F."/>
            <person name="Pallen M.J."/>
        </authorList>
    </citation>
    <scope>NUCLEOTIDE SEQUENCE</scope>
    <source>
        <strain evidence="9">1063</strain>
    </source>
</reference>
<dbReference type="Pfam" id="PF03176">
    <property type="entry name" value="MMPL"/>
    <property type="match status" value="2"/>
</dbReference>
<dbReference type="PANTHER" id="PTHR33406:SF13">
    <property type="entry name" value="MEMBRANE PROTEIN YDFJ"/>
    <property type="match status" value="1"/>
</dbReference>
<keyword evidence="3 7" id="KW-0812">Transmembrane</keyword>
<feature type="domain" description="Membrane transport protein MMPL" evidence="8">
    <location>
        <begin position="588"/>
        <end position="795"/>
    </location>
</feature>
<feature type="transmembrane region" description="Helical" evidence="7">
    <location>
        <begin position="254"/>
        <end position="275"/>
    </location>
</feature>
<dbReference type="PANTHER" id="PTHR33406">
    <property type="entry name" value="MEMBRANE PROTEIN MJ1562-RELATED"/>
    <property type="match status" value="1"/>
</dbReference>
<dbReference type="EMBL" id="DVMN01000094">
    <property type="protein sequence ID" value="HIU21616.1"/>
    <property type="molecule type" value="Genomic_DNA"/>
</dbReference>
<sequence>MGKWIVKYRYVILAVFIALLVVSVIFLPTMINRVNYDLTSYLPDDYETSKGYEFLSETFNIHGDVEIGVTATRDEISRAAEEILELDGVTNAIWAQYMEMLLELGVYSPDNADFLQMYNIFTDAIDKGAVTVTDGEFAYNNGVKCNWALLVTLEYPPSSQEAIRVFGEIEDILSEVAGDGNYAMSGMTEQANALYETVFDELWIYLIAAGVVVLLILAFTTNSLMEPLILILTLAVSIIINLGTNAIFPSTSMITFAVTAILQLGLSMDYAIFLLHQYRSELRTTCDPKQALAAAIPKSAKAVASSALTTVVGFLALMCMQFEIGTDLGLSLAKGIICSLVTVVLLQPCLMLMLDKARVKTQHKCLDFHFRAPVKRSIRDRGWVSLVFAVLFIPALIGSLTLSYTYVRFMPEPDTSSYSDDQMWNYSTAKELGNQVMIIVPNERVDENGNPLLDENGNHVYYIDENYEFVRRLNELGAETVEADGVTLNKLSYKLGMYVMIPEGTVISVGGLSLTLEQVFMLVSDVLPLMNADTIDFTAMLDAVRKILPDITLAELIELAGQFGEMQDQMAMFQSYVNGGYTMYTVGINPAIDFESQTSFDILDEVKAIANEIFGDTGMRCYFTGYTQGAYDFAAVTPGDYNLVTVISIVAILVILIFTLGGIKFPVLLVALIEFGIWINLIMQYIFTGGTINFMSYLVITAVQLGATVDYAILITTKFRSLRKRFEPRQAAYLATTSSVMSVITSALIMAGACFSIFAVSSNLVIQEMTFLIARGALISAILVIFVLPALLSFADKPKGLEMHIPRTPRLRPVKLKRRKKYVPKITESAPPVSDNAEAAQQNT</sequence>
<dbReference type="Gene3D" id="1.20.1640.10">
    <property type="entry name" value="Multidrug efflux transporter AcrB transmembrane domain"/>
    <property type="match status" value="2"/>
</dbReference>
<feature type="transmembrane region" description="Helical" evidence="7">
    <location>
        <begin position="202"/>
        <end position="221"/>
    </location>
</feature>
<feature type="transmembrane region" description="Helical" evidence="7">
    <location>
        <begin position="667"/>
        <end position="688"/>
    </location>
</feature>
<evidence type="ECO:0000256" key="3">
    <source>
        <dbReference type="ARBA" id="ARBA00022692"/>
    </source>
</evidence>
<dbReference type="Proteomes" id="UP000824088">
    <property type="component" value="Unassembled WGS sequence"/>
</dbReference>
<feature type="transmembrane region" description="Helical" evidence="7">
    <location>
        <begin position="330"/>
        <end position="354"/>
    </location>
</feature>
<dbReference type="GO" id="GO:0005886">
    <property type="term" value="C:plasma membrane"/>
    <property type="evidence" value="ECO:0007669"/>
    <property type="project" value="UniProtKB-SubCell"/>
</dbReference>